<dbReference type="KEGG" id="coh:EAV92_01470"/>
<reference evidence="1 2" key="1">
    <citation type="submission" date="2018-10" db="EMBL/GenBank/DDBJ databases">
        <title>Genome Sequence of Cohnella sp.</title>
        <authorList>
            <person name="Srinivasan S."/>
            <person name="Kim M.K."/>
        </authorList>
    </citation>
    <scope>NUCLEOTIDE SEQUENCE [LARGE SCALE GENOMIC DNA]</scope>
    <source>
        <strain evidence="1 2">18JY8-7</strain>
    </source>
</reference>
<dbReference type="AlphaFoldDB" id="A0A3G3JT45"/>
<dbReference type="Gene3D" id="3.30.470.20">
    <property type="entry name" value="ATP-grasp fold, B domain"/>
    <property type="match status" value="1"/>
</dbReference>
<dbReference type="InterPro" id="IPR026838">
    <property type="entry name" value="YheC/D"/>
</dbReference>
<dbReference type="Proteomes" id="UP000269097">
    <property type="component" value="Chromosome"/>
</dbReference>
<protein>
    <submittedName>
        <fullName evidence="1">YheC/YheD family protein</fullName>
    </submittedName>
</protein>
<gene>
    <name evidence="1" type="ORF">EAV92_01470</name>
</gene>
<sequence>MDGNRGRELASKWLKTNDLLKNPAIAKHIPSTRLYSPSRLRQMVDQYGTVFIKPVRGTGGVGVAKIGKSGKGYSYAYRSGKRSSLPFGDLLRAVERIRGRKAYLIQQGIDLAEIEGRPVDYRVKYVKTENGWVFRAVVGRIARRGLFVTNICRGGKLVSGAEAIKRSLSPELAETKKKEMRELTKTATALLEQRFPGIRQLGYDYGIDRKGQIWLLEVNTRPH</sequence>
<name>A0A3G3JT45_9BACL</name>
<dbReference type="SUPFAM" id="SSF56059">
    <property type="entry name" value="Glutathione synthetase ATP-binding domain-like"/>
    <property type="match status" value="1"/>
</dbReference>
<keyword evidence="2" id="KW-1185">Reference proteome</keyword>
<organism evidence="1 2">
    <name type="scientific">Cohnella candidum</name>
    <dbReference type="NCBI Taxonomy" id="2674991"/>
    <lineage>
        <taxon>Bacteria</taxon>
        <taxon>Bacillati</taxon>
        <taxon>Bacillota</taxon>
        <taxon>Bacilli</taxon>
        <taxon>Bacillales</taxon>
        <taxon>Paenibacillaceae</taxon>
        <taxon>Cohnella</taxon>
    </lineage>
</organism>
<accession>A0A3G3JT45</accession>
<dbReference type="RefSeq" id="WP_123039436.1">
    <property type="nucleotide sequence ID" value="NZ_CP033433.1"/>
</dbReference>
<dbReference type="Pfam" id="PF14398">
    <property type="entry name" value="ATPgrasp_YheCD"/>
    <property type="match status" value="1"/>
</dbReference>
<evidence type="ECO:0000313" key="1">
    <source>
        <dbReference type="EMBL" id="AYQ71372.1"/>
    </source>
</evidence>
<proteinExistence type="predicted"/>
<evidence type="ECO:0000313" key="2">
    <source>
        <dbReference type="Proteomes" id="UP000269097"/>
    </source>
</evidence>
<dbReference type="EMBL" id="CP033433">
    <property type="protein sequence ID" value="AYQ71372.1"/>
    <property type="molecule type" value="Genomic_DNA"/>
</dbReference>